<dbReference type="Proteomes" id="UP001201163">
    <property type="component" value="Unassembled WGS sequence"/>
</dbReference>
<evidence type="ECO:0000313" key="2">
    <source>
        <dbReference type="EMBL" id="KAH8987032.1"/>
    </source>
</evidence>
<evidence type="ECO:0000313" key="3">
    <source>
        <dbReference type="Proteomes" id="UP001201163"/>
    </source>
</evidence>
<gene>
    <name evidence="2" type="ORF">EDB92DRAFT_1877427</name>
</gene>
<name>A0AAD4LDG3_9AGAM</name>
<dbReference type="AlphaFoldDB" id="A0AAD4LDG3"/>
<sequence>GLITQAIVSGIVAGQQRRDDSWFILASSALGVPESDLRDYAANGDSLSLAIWIHVVRQQFDNLGNPSWPSSAFSWVLDAAAKFDVQDTSPELQHKFCALWNQIVLRAQNDGDPGIAPWILLRIRNFYISLHQDTNSAPTRFSASTGDLEHILSEPSAYPVCRVVGHIHDSSAPTTFVRTVLDDNAAPAPVPMANTDVPSSSMPHPLHVIDSLGLPPLDDDTHVPRPVHLAHRIAIDNPHIPATSPNLVTAQALQGVDDTTTTVPSSSLGIFPPTSKTTGAVHIQYTAERRTSSDRPDFLSSPSPTPIIDDMLQTESHSPIPAPAIPGTSRQWLSSAPDLGVAAEGDGSAEVALHKEKDAIYPPLVIHENTMSTPELLSQSLSPQSVNDGAIAGPSRRSLDTEHTGDLPHPSHGQYDIV</sequence>
<reference evidence="2" key="1">
    <citation type="submission" date="2022-01" db="EMBL/GenBank/DDBJ databases">
        <title>Comparative genomics reveals a dynamic genome evolution in the ectomycorrhizal milk-cap (Lactarius) mushrooms.</title>
        <authorList>
            <consortium name="DOE Joint Genome Institute"/>
            <person name="Lebreton A."/>
            <person name="Tang N."/>
            <person name="Kuo A."/>
            <person name="LaButti K."/>
            <person name="Drula E."/>
            <person name="Barry K."/>
            <person name="Clum A."/>
            <person name="Lipzen A."/>
            <person name="Mousain D."/>
            <person name="Ng V."/>
            <person name="Wang R."/>
            <person name="Wang X."/>
            <person name="Dai Y."/>
            <person name="Henrissat B."/>
            <person name="Grigoriev I.V."/>
            <person name="Guerin-Laguette A."/>
            <person name="Yu F."/>
            <person name="Martin F.M."/>
        </authorList>
    </citation>
    <scope>NUCLEOTIDE SEQUENCE</scope>
    <source>
        <strain evidence="2">QP</strain>
    </source>
</reference>
<evidence type="ECO:0000256" key="1">
    <source>
        <dbReference type="SAM" id="MobiDB-lite"/>
    </source>
</evidence>
<comment type="caution">
    <text evidence="2">The sequence shown here is derived from an EMBL/GenBank/DDBJ whole genome shotgun (WGS) entry which is preliminary data.</text>
</comment>
<accession>A0AAD4LDG3</accession>
<protein>
    <submittedName>
        <fullName evidence="2">Uncharacterized protein</fullName>
    </submittedName>
</protein>
<feature type="compositionally biased region" description="Low complexity" evidence="1">
    <location>
        <begin position="376"/>
        <end position="385"/>
    </location>
</feature>
<keyword evidence="3" id="KW-1185">Reference proteome</keyword>
<dbReference type="EMBL" id="JAKELL010000050">
    <property type="protein sequence ID" value="KAH8987032.1"/>
    <property type="molecule type" value="Genomic_DNA"/>
</dbReference>
<feature type="region of interest" description="Disordered" evidence="1">
    <location>
        <begin position="376"/>
        <end position="418"/>
    </location>
</feature>
<organism evidence="2 3">
    <name type="scientific">Lactarius akahatsu</name>
    <dbReference type="NCBI Taxonomy" id="416441"/>
    <lineage>
        <taxon>Eukaryota</taxon>
        <taxon>Fungi</taxon>
        <taxon>Dikarya</taxon>
        <taxon>Basidiomycota</taxon>
        <taxon>Agaricomycotina</taxon>
        <taxon>Agaricomycetes</taxon>
        <taxon>Russulales</taxon>
        <taxon>Russulaceae</taxon>
        <taxon>Lactarius</taxon>
    </lineage>
</organism>
<proteinExistence type="predicted"/>
<feature type="non-terminal residue" evidence="2">
    <location>
        <position position="418"/>
    </location>
</feature>
<feature type="compositionally biased region" description="Basic and acidic residues" evidence="1">
    <location>
        <begin position="397"/>
        <end position="406"/>
    </location>
</feature>